<organism evidence="1 2">
    <name type="scientific">Granulicella mallensis (strain ATCC BAA-1857 / DSM 23137 / MP5ACTX8)</name>
    <dbReference type="NCBI Taxonomy" id="682795"/>
    <lineage>
        <taxon>Bacteria</taxon>
        <taxon>Pseudomonadati</taxon>
        <taxon>Acidobacteriota</taxon>
        <taxon>Terriglobia</taxon>
        <taxon>Terriglobales</taxon>
        <taxon>Acidobacteriaceae</taxon>
        <taxon>Granulicella</taxon>
    </lineage>
</organism>
<accession>G8NVC4</accession>
<evidence type="ECO:0000313" key="2">
    <source>
        <dbReference type="Proteomes" id="UP000007113"/>
    </source>
</evidence>
<gene>
    <name evidence="1" type="ordered locus">AciX8_2182</name>
</gene>
<proteinExistence type="predicted"/>
<evidence type="ECO:0000313" key="1">
    <source>
        <dbReference type="EMBL" id="AEU36505.1"/>
    </source>
</evidence>
<dbReference type="Proteomes" id="UP000007113">
    <property type="component" value="Chromosome"/>
</dbReference>
<protein>
    <submittedName>
        <fullName evidence="1">Uncharacterized protein</fullName>
    </submittedName>
</protein>
<dbReference type="AlphaFoldDB" id="G8NVC4"/>
<keyword evidence="2" id="KW-1185">Reference proteome</keyword>
<sequence>MASCACVLLQLRFTRVKEAELWVYRHAHRTYWRWQTLVSEAHQRLAGHFAVSCGPKTTGDRNRSLRKRWIVHGSHKHRGLLFSPHVRMTRSISAFHAPHCIVFRIQVGRCTNWTSSHKAQQIKPKMKCEGPVCA</sequence>
<reference evidence="1 2" key="1">
    <citation type="submission" date="2011-11" db="EMBL/GenBank/DDBJ databases">
        <title>Complete sequence of Granulicella mallensis MP5ACTX8.</title>
        <authorList>
            <consortium name="US DOE Joint Genome Institute"/>
            <person name="Lucas S."/>
            <person name="Copeland A."/>
            <person name="Lapidus A."/>
            <person name="Cheng J.-F."/>
            <person name="Goodwin L."/>
            <person name="Pitluck S."/>
            <person name="Peters L."/>
            <person name="Lu M."/>
            <person name="Detter J.C."/>
            <person name="Han C."/>
            <person name="Tapia R."/>
            <person name="Land M."/>
            <person name="Hauser L."/>
            <person name="Kyrpides N."/>
            <person name="Ivanova N."/>
            <person name="Mikhailova N."/>
            <person name="Pagani I."/>
            <person name="Rawat S."/>
            <person name="Mannisto M."/>
            <person name="Haggblom M."/>
            <person name="Woyke T."/>
        </authorList>
    </citation>
    <scope>NUCLEOTIDE SEQUENCE [LARGE SCALE GENOMIC DNA]</scope>
    <source>
        <strain evidence="2">ATCC BAA-1857 / DSM 23137 / MP5ACTX8</strain>
    </source>
</reference>
<dbReference type="HOGENOM" id="CLU_1893255_0_0_0"/>
<dbReference type="EMBL" id="CP003130">
    <property type="protein sequence ID" value="AEU36505.1"/>
    <property type="molecule type" value="Genomic_DNA"/>
</dbReference>
<name>G8NVC4_GRAMM</name>
<dbReference type="KEGG" id="gma:AciX8_2182"/>